<dbReference type="EMBL" id="CP019699">
    <property type="protein sequence ID" value="AQS55954.1"/>
    <property type="molecule type" value="Genomic_DNA"/>
</dbReference>
<dbReference type="SUPFAM" id="SSF52540">
    <property type="entry name" value="P-loop containing nucleoside triphosphate hydrolases"/>
    <property type="match status" value="1"/>
</dbReference>
<sequence length="567" mass="63305">MNRLREILQRIDGKGYKAYKDIQGEYRFPKFLLFIDYVQGDPFASPTKIRVRMEQRQAKYDPDWYHTPHRKVALKDFVARRLAEVIRREKPNIGGTGKSGLIAVDAPGQTILDRTTVVVTPEYVEARISIGLPASGRRILGQKAARLLLEVIPSIVAKSLPKTALDIDQLEEHLKLSDNQFAIRQYMAQKGWIVFVANGSVLPRESGISDRPLTGDRVVRFQSPPTLEQSVPVPHGDPVKGMALPRGVHLIVGGGYHGKSTLLKAIERSVYDHIKGDGREYVFTEPSAVKIRAEDGRRVEKVNISPFINNLPFGQNTERFSTEDASGSTSQAANIVEALEVGCRCLLIDEDTSATNFMIRDGRMQRLVAKEREPITPFIDRVRQLSEEKSVSTVLVLGGSGDYFDVCDTVIMMNEYLPYDVTDKARQIVKQVDNTRQAESGGSFGSVTPRNVLPSSFQARRGNKEKVDAKGLHRIVYGRTDIDLSALEQLVDVSQTRAIAEMMRVLAKLADGSTPLVDCIDRLYEQIEREGLDSVSPFYGMHPGDLAMPRKFELAGAVNRLRTLRVT</sequence>
<reference evidence="4 5" key="1">
    <citation type="journal article" date="2015" name="Int. J. Syst. Evol. Microbiol.">
        <title>Novibacillus thermophilus gen. nov., sp. nov., a Gram-staining-negative and moderately thermophilic member of the family Thermoactinomycetaceae.</title>
        <authorList>
            <person name="Yang G."/>
            <person name="Chen J."/>
            <person name="Zhou S."/>
        </authorList>
    </citation>
    <scope>NUCLEOTIDE SEQUENCE [LARGE SCALE GENOMIC DNA]</scope>
    <source>
        <strain evidence="4 5">SG-1</strain>
    </source>
</reference>
<dbReference type="InterPro" id="IPR027417">
    <property type="entry name" value="P-loop_NTPase"/>
</dbReference>
<dbReference type="InterPro" id="IPR046833">
    <property type="entry name" value="ABC_N"/>
</dbReference>
<dbReference type="PANTHER" id="PTHR38149:SF1">
    <property type="entry name" value="ATPASE"/>
    <property type="match status" value="1"/>
</dbReference>
<dbReference type="STRING" id="1471761.B0W44_09400"/>
<evidence type="ECO:0000259" key="2">
    <source>
        <dbReference type="Pfam" id="PF20446"/>
    </source>
</evidence>
<feature type="domain" description="ATPase of the ABC class C-terminal" evidence="1">
    <location>
        <begin position="168"/>
        <end position="449"/>
    </location>
</feature>
<proteinExistence type="predicted"/>
<dbReference type="InterPro" id="IPR049069">
    <property type="entry name" value="MRB1590-like_C"/>
</dbReference>
<dbReference type="InterPro" id="IPR019195">
    <property type="entry name" value="ABC_ATPase_put"/>
</dbReference>
<name>A0A1U9K7D5_9BACL</name>
<dbReference type="Pfam" id="PF09818">
    <property type="entry name" value="ABC_ATPase"/>
    <property type="match status" value="1"/>
</dbReference>
<dbReference type="RefSeq" id="WP_077719816.1">
    <property type="nucleotide sequence ID" value="NZ_CP019699.1"/>
</dbReference>
<dbReference type="Proteomes" id="UP000188603">
    <property type="component" value="Chromosome"/>
</dbReference>
<gene>
    <name evidence="4" type="ORF">B0W44_09400</name>
</gene>
<dbReference type="AlphaFoldDB" id="A0A1U9K7D5"/>
<dbReference type="Pfam" id="PF20446">
    <property type="entry name" value="ABC_N"/>
    <property type="match status" value="1"/>
</dbReference>
<evidence type="ECO:0000313" key="5">
    <source>
        <dbReference type="Proteomes" id="UP000188603"/>
    </source>
</evidence>
<feature type="domain" description="MRB1590-like C-terminal" evidence="3">
    <location>
        <begin position="466"/>
        <end position="566"/>
    </location>
</feature>
<evidence type="ECO:0000313" key="4">
    <source>
        <dbReference type="EMBL" id="AQS55954.1"/>
    </source>
</evidence>
<organism evidence="4 5">
    <name type="scientific">Novibacillus thermophilus</name>
    <dbReference type="NCBI Taxonomy" id="1471761"/>
    <lineage>
        <taxon>Bacteria</taxon>
        <taxon>Bacillati</taxon>
        <taxon>Bacillota</taxon>
        <taxon>Bacilli</taxon>
        <taxon>Bacillales</taxon>
        <taxon>Thermoactinomycetaceae</taxon>
        <taxon>Novibacillus</taxon>
    </lineage>
</organism>
<dbReference type="Pfam" id="PF21117">
    <property type="entry name" value="MRB1590_C"/>
    <property type="match status" value="1"/>
</dbReference>
<dbReference type="PANTHER" id="PTHR38149">
    <property type="entry name" value="ATPASE"/>
    <property type="match status" value="1"/>
</dbReference>
<feature type="domain" description="ATPase of the ABC class N-terminal" evidence="2">
    <location>
        <begin position="1"/>
        <end position="160"/>
    </location>
</feature>
<dbReference type="InterPro" id="IPR046834">
    <property type="entry name" value="ABC_ATPase_C"/>
</dbReference>
<dbReference type="OrthoDB" id="9809999at2"/>
<dbReference type="KEGG" id="ntr:B0W44_09400"/>
<protein>
    <submittedName>
        <fullName evidence="4">ATPase</fullName>
    </submittedName>
</protein>
<evidence type="ECO:0000259" key="3">
    <source>
        <dbReference type="Pfam" id="PF21117"/>
    </source>
</evidence>
<accession>A0A1U9K7D5</accession>
<keyword evidence="5" id="KW-1185">Reference proteome</keyword>
<evidence type="ECO:0000259" key="1">
    <source>
        <dbReference type="Pfam" id="PF09818"/>
    </source>
</evidence>